<dbReference type="KEGG" id="mmor:MMOR_34620"/>
<gene>
    <name evidence="2" type="ORF">MMOR_34620</name>
</gene>
<dbReference type="AlphaFoldDB" id="A0AAD1HDV6"/>
<feature type="region of interest" description="Disordered" evidence="1">
    <location>
        <begin position="53"/>
        <end position="72"/>
    </location>
</feature>
<evidence type="ECO:0000313" key="3">
    <source>
        <dbReference type="Proteomes" id="UP000466681"/>
    </source>
</evidence>
<protein>
    <submittedName>
        <fullName evidence="2">Uncharacterized protein</fullName>
    </submittedName>
</protein>
<proteinExistence type="predicted"/>
<feature type="compositionally biased region" description="Pro residues" evidence="1">
    <location>
        <begin position="60"/>
        <end position="70"/>
    </location>
</feature>
<dbReference type="EMBL" id="AP022560">
    <property type="protein sequence ID" value="BBX02526.1"/>
    <property type="molecule type" value="Genomic_DNA"/>
</dbReference>
<evidence type="ECO:0000256" key="1">
    <source>
        <dbReference type="SAM" id="MobiDB-lite"/>
    </source>
</evidence>
<evidence type="ECO:0000313" key="2">
    <source>
        <dbReference type="EMBL" id="BBX02526.1"/>
    </source>
</evidence>
<organism evidence="2 3">
    <name type="scientific">Mycolicibacterium moriokaense</name>
    <dbReference type="NCBI Taxonomy" id="39691"/>
    <lineage>
        <taxon>Bacteria</taxon>
        <taxon>Bacillati</taxon>
        <taxon>Actinomycetota</taxon>
        <taxon>Actinomycetes</taxon>
        <taxon>Mycobacteriales</taxon>
        <taxon>Mycobacteriaceae</taxon>
        <taxon>Mycolicibacterium</taxon>
    </lineage>
</organism>
<dbReference type="Proteomes" id="UP000466681">
    <property type="component" value="Chromosome"/>
</dbReference>
<reference evidence="2 3" key="1">
    <citation type="journal article" date="2019" name="Emerg. Microbes Infect.">
        <title>Comprehensive subspecies identification of 175 nontuberculous mycobacteria species based on 7547 genomic profiles.</title>
        <authorList>
            <person name="Matsumoto Y."/>
            <person name="Kinjo T."/>
            <person name="Motooka D."/>
            <person name="Nabeya D."/>
            <person name="Jung N."/>
            <person name="Uechi K."/>
            <person name="Horii T."/>
            <person name="Iida T."/>
            <person name="Fujita J."/>
            <person name="Nakamura S."/>
        </authorList>
    </citation>
    <scope>NUCLEOTIDE SEQUENCE [LARGE SCALE GENOMIC DNA]</scope>
    <source>
        <strain evidence="2 3">JCM 6375</strain>
    </source>
</reference>
<feature type="compositionally biased region" description="Pro residues" evidence="1">
    <location>
        <begin position="122"/>
        <end position="136"/>
    </location>
</feature>
<dbReference type="RefSeq" id="WP_083157730.1">
    <property type="nucleotide sequence ID" value="NZ_AP022560.1"/>
</dbReference>
<sequence length="136" mass="13348">MSGCLRTSAGWAIGVGGFAVAVGVIAGTGVAPAQPVPVDPVVPPIPGVVTGIVDAGGPMPASPPPPPGAPTVPAITAEQLQQSGELGSFGDIIGNFTNPNDIMTKLFPNPSAPYTPVRQMPMGPPPPPDPAFAPAG</sequence>
<feature type="region of interest" description="Disordered" evidence="1">
    <location>
        <begin position="107"/>
        <end position="136"/>
    </location>
</feature>
<accession>A0AAD1HDV6</accession>
<name>A0AAD1HDV6_9MYCO</name>
<keyword evidence="3" id="KW-1185">Reference proteome</keyword>